<dbReference type="OrthoDB" id="3777963at2"/>
<proteinExistence type="inferred from homology"/>
<evidence type="ECO:0000256" key="1">
    <source>
        <dbReference type="ARBA" id="ARBA00010641"/>
    </source>
</evidence>
<dbReference type="InterPro" id="IPR007627">
    <property type="entry name" value="RNA_pol_sigma70_r2"/>
</dbReference>
<gene>
    <name evidence="8" type="ORF">E1263_12345</name>
</gene>
<evidence type="ECO:0000259" key="7">
    <source>
        <dbReference type="Pfam" id="PF08281"/>
    </source>
</evidence>
<dbReference type="EMBL" id="SMKX01000028">
    <property type="protein sequence ID" value="TDD60043.1"/>
    <property type="molecule type" value="Genomic_DNA"/>
</dbReference>
<keyword evidence="4" id="KW-0238">DNA-binding</keyword>
<dbReference type="Pfam" id="PF08281">
    <property type="entry name" value="Sigma70_r4_2"/>
    <property type="match status" value="1"/>
</dbReference>
<dbReference type="Gene3D" id="1.10.1740.10">
    <property type="match status" value="1"/>
</dbReference>
<keyword evidence="5" id="KW-0804">Transcription</keyword>
<dbReference type="InterPro" id="IPR039425">
    <property type="entry name" value="RNA_pol_sigma-70-like"/>
</dbReference>
<evidence type="ECO:0000256" key="4">
    <source>
        <dbReference type="ARBA" id="ARBA00023125"/>
    </source>
</evidence>
<dbReference type="PANTHER" id="PTHR43133:SF8">
    <property type="entry name" value="RNA POLYMERASE SIGMA FACTOR HI_1459-RELATED"/>
    <property type="match status" value="1"/>
</dbReference>
<dbReference type="InterPro" id="IPR013249">
    <property type="entry name" value="RNA_pol_sigma70_r4_t2"/>
</dbReference>
<dbReference type="Proteomes" id="UP000295124">
    <property type="component" value="Unassembled WGS sequence"/>
</dbReference>
<dbReference type="Gene3D" id="1.10.10.10">
    <property type="entry name" value="Winged helix-like DNA-binding domain superfamily/Winged helix DNA-binding domain"/>
    <property type="match status" value="1"/>
</dbReference>
<comment type="similarity">
    <text evidence="1">Belongs to the sigma-70 factor family. ECF subfamily.</text>
</comment>
<evidence type="ECO:0000256" key="2">
    <source>
        <dbReference type="ARBA" id="ARBA00023015"/>
    </source>
</evidence>
<protein>
    <submittedName>
        <fullName evidence="8">RNA polymerase sigma factor</fullName>
    </submittedName>
</protein>
<keyword evidence="3" id="KW-0731">Sigma factor</keyword>
<feature type="domain" description="RNA polymerase sigma factor 70 region 4 type 2" evidence="7">
    <location>
        <begin position="97"/>
        <end position="147"/>
    </location>
</feature>
<dbReference type="RefSeq" id="WP_132167389.1">
    <property type="nucleotide sequence ID" value="NZ_SMKX01000028.1"/>
</dbReference>
<evidence type="ECO:0000256" key="3">
    <source>
        <dbReference type="ARBA" id="ARBA00023082"/>
    </source>
</evidence>
<dbReference type="GO" id="GO:0006352">
    <property type="term" value="P:DNA-templated transcription initiation"/>
    <property type="evidence" value="ECO:0007669"/>
    <property type="project" value="InterPro"/>
</dbReference>
<dbReference type="Pfam" id="PF04542">
    <property type="entry name" value="Sigma70_r2"/>
    <property type="match status" value="1"/>
</dbReference>
<evidence type="ECO:0000256" key="5">
    <source>
        <dbReference type="ARBA" id="ARBA00023163"/>
    </source>
</evidence>
<dbReference type="SUPFAM" id="SSF88659">
    <property type="entry name" value="Sigma3 and sigma4 domains of RNA polymerase sigma factors"/>
    <property type="match status" value="1"/>
</dbReference>
<dbReference type="PANTHER" id="PTHR43133">
    <property type="entry name" value="RNA POLYMERASE ECF-TYPE SIGMA FACTO"/>
    <property type="match status" value="1"/>
</dbReference>
<dbReference type="SUPFAM" id="SSF88946">
    <property type="entry name" value="Sigma2 domain of RNA polymerase sigma factors"/>
    <property type="match status" value="1"/>
</dbReference>
<dbReference type="CDD" id="cd06171">
    <property type="entry name" value="Sigma70_r4"/>
    <property type="match status" value="1"/>
</dbReference>
<sequence length="155" mass="16874">DGAAFVEWVRPHVPAMARLAGRLGLGADRDDIVQETLARAWAKRSQYDGERGTASAWLLAITADQARKAAKRFRSAEVLEEYDGPGVRPDVEGRIDVGQALVELPARQRLAVDCFYFADLSVADTAAVMGCSEGTVKSTLSDARARLRTLLEVKE</sequence>
<organism evidence="8 9">
    <name type="scientific">Kribbella antibiotica</name>
    <dbReference type="NCBI Taxonomy" id="190195"/>
    <lineage>
        <taxon>Bacteria</taxon>
        <taxon>Bacillati</taxon>
        <taxon>Actinomycetota</taxon>
        <taxon>Actinomycetes</taxon>
        <taxon>Propionibacteriales</taxon>
        <taxon>Kribbellaceae</taxon>
        <taxon>Kribbella</taxon>
    </lineage>
</organism>
<dbReference type="InterPro" id="IPR013324">
    <property type="entry name" value="RNA_pol_sigma_r3/r4-like"/>
</dbReference>
<name>A0A4R4ZMK6_9ACTN</name>
<dbReference type="GO" id="GO:0003677">
    <property type="term" value="F:DNA binding"/>
    <property type="evidence" value="ECO:0007669"/>
    <property type="project" value="UniProtKB-KW"/>
</dbReference>
<accession>A0A4R4ZMK6</accession>
<dbReference type="GO" id="GO:0016987">
    <property type="term" value="F:sigma factor activity"/>
    <property type="evidence" value="ECO:0007669"/>
    <property type="project" value="UniProtKB-KW"/>
</dbReference>
<evidence type="ECO:0000259" key="6">
    <source>
        <dbReference type="Pfam" id="PF04542"/>
    </source>
</evidence>
<reference evidence="8 9" key="1">
    <citation type="submission" date="2019-03" db="EMBL/GenBank/DDBJ databases">
        <title>Draft genome sequences of novel Actinobacteria.</title>
        <authorList>
            <person name="Sahin N."/>
            <person name="Ay H."/>
            <person name="Saygin H."/>
        </authorList>
    </citation>
    <scope>NUCLEOTIDE SEQUENCE [LARGE SCALE GENOMIC DNA]</scope>
    <source>
        <strain evidence="8 9">JCM 13523</strain>
    </source>
</reference>
<dbReference type="InterPro" id="IPR036388">
    <property type="entry name" value="WH-like_DNA-bd_sf"/>
</dbReference>
<feature type="non-terminal residue" evidence="8">
    <location>
        <position position="1"/>
    </location>
</feature>
<dbReference type="InterPro" id="IPR013325">
    <property type="entry name" value="RNA_pol_sigma_r2"/>
</dbReference>
<keyword evidence="2" id="KW-0805">Transcription regulation</keyword>
<dbReference type="NCBIfam" id="TIGR02937">
    <property type="entry name" value="sigma70-ECF"/>
    <property type="match status" value="1"/>
</dbReference>
<feature type="domain" description="RNA polymerase sigma-70 region 2" evidence="6">
    <location>
        <begin position="9"/>
        <end position="71"/>
    </location>
</feature>
<comment type="caution">
    <text evidence="8">The sequence shown here is derived from an EMBL/GenBank/DDBJ whole genome shotgun (WGS) entry which is preliminary data.</text>
</comment>
<evidence type="ECO:0000313" key="8">
    <source>
        <dbReference type="EMBL" id="TDD60043.1"/>
    </source>
</evidence>
<keyword evidence="9" id="KW-1185">Reference proteome</keyword>
<dbReference type="InterPro" id="IPR014284">
    <property type="entry name" value="RNA_pol_sigma-70_dom"/>
</dbReference>
<dbReference type="AlphaFoldDB" id="A0A4R4ZMK6"/>
<evidence type="ECO:0000313" key="9">
    <source>
        <dbReference type="Proteomes" id="UP000295124"/>
    </source>
</evidence>